<accession>A0A9N9S139</accession>
<evidence type="ECO:0000313" key="3">
    <source>
        <dbReference type="Proteomes" id="UP001153620"/>
    </source>
</evidence>
<dbReference type="OrthoDB" id="6591956at2759"/>
<dbReference type="Proteomes" id="UP001153620">
    <property type="component" value="Chromosome 3"/>
</dbReference>
<feature type="signal peptide" evidence="1">
    <location>
        <begin position="1"/>
        <end position="19"/>
    </location>
</feature>
<keyword evidence="3" id="KW-1185">Reference proteome</keyword>
<name>A0A9N9S139_9DIPT</name>
<dbReference type="AlphaFoldDB" id="A0A9N9S139"/>
<keyword evidence="1" id="KW-0732">Signal</keyword>
<reference evidence="2" key="2">
    <citation type="submission" date="2022-10" db="EMBL/GenBank/DDBJ databases">
        <authorList>
            <consortium name="ENA_rothamsted_submissions"/>
            <consortium name="culmorum"/>
            <person name="King R."/>
        </authorList>
    </citation>
    <scope>NUCLEOTIDE SEQUENCE</scope>
</reference>
<dbReference type="PANTHER" id="PTHR11008:SF32">
    <property type="entry name" value="CIRCADIAN CLOCK-CONTROLLED PROTEIN DAYWAKE-RELATED"/>
    <property type="match status" value="1"/>
</dbReference>
<dbReference type="PANTHER" id="PTHR11008">
    <property type="entry name" value="PROTEIN TAKEOUT-LIKE PROTEIN"/>
    <property type="match status" value="1"/>
</dbReference>
<evidence type="ECO:0000313" key="2">
    <source>
        <dbReference type="EMBL" id="CAG9806931.1"/>
    </source>
</evidence>
<reference evidence="2" key="1">
    <citation type="submission" date="2022-01" db="EMBL/GenBank/DDBJ databases">
        <authorList>
            <person name="King R."/>
        </authorList>
    </citation>
    <scope>NUCLEOTIDE SEQUENCE</scope>
</reference>
<gene>
    <name evidence="2" type="ORF">CHIRRI_LOCUS9784</name>
</gene>
<proteinExistence type="predicted"/>
<protein>
    <recommendedName>
        <fullName evidence="4">Juvenile hormone binding protein</fullName>
    </recommendedName>
</protein>
<dbReference type="InterPro" id="IPR010562">
    <property type="entry name" value="Haemolymph_juvenile_hormone-bd"/>
</dbReference>
<dbReference type="SMART" id="SM00700">
    <property type="entry name" value="JHBP"/>
    <property type="match status" value="1"/>
</dbReference>
<organism evidence="2 3">
    <name type="scientific">Chironomus riparius</name>
    <dbReference type="NCBI Taxonomy" id="315576"/>
    <lineage>
        <taxon>Eukaryota</taxon>
        <taxon>Metazoa</taxon>
        <taxon>Ecdysozoa</taxon>
        <taxon>Arthropoda</taxon>
        <taxon>Hexapoda</taxon>
        <taxon>Insecta</taxon>
        <taxon>Pterygota</taxon>
        <taxon>Neoptera</taxon>
        <taxon>Endopterygota</taxon>
        <taxon>Diptera</taxon>
        <taxon>Nematocera</taxon>
        <taxon>Chironomoidea</taxon>
        <taxon>Chironomidae</taxon>
        <taxon>Chironominae</taxon>
        <taxon>Chironomus</taxon>
    </lineage>
</organism>
<feature type="chain" id="PRO_5040253831" description="Juvenile hormone binding protein" evidence="1">
    <location>
        <begin position="20"/>
        <end position="236"/>
    </location>
</feature>
<sequence length="236" mass="27093">MLKLFQFVIFIIAFNKLFAFPPDVEKCRINDEDCLVRSSNTVLRKYYNGITEIDLQSLDPFMVDKIKVDHDYGVIQANGTIFNINLRGLSAATVEKFSGFDKNLLEIHFKVSEFHFKGFYSATGVVFGYSSHDNGIFTLNFYDFKAKLTIKLERYMRNDKEYFKTVGSDISSTVRTGDLDATTLSRALNWILNKSFDLILSCSMKSYVGDVWTEYYEKAINAVLSKVPIEDLFIVD</sequence>
<dbReference type="GO" id="GO:0005615">
    <property type="term" value="C:extracellular space"/>
    <property type="evidence" value="ECO:0007669"/>
    <property type="project" value="TreeGrafter"/>
</dbReference>
<evidence type="ECO:0000256" key="1">
    <source>
        <dbReference type="SAM" id="SignalP"/>
    </source>
</evidence>
<dbReference type="InterPro" id="IPR038606">
    <property type="entry name" value="To_sf"/>
</dbReference>
<dbReference type="EMBL" id="OU895879">
    <property type="protein sequence ID" value="CAG9806931.1"/>
    <property type="molecule type" value="Genomic_DNA"/>
</dbReference>
<dbReference type="Gene3D" id="3.15.10.30">
    <property type="entry name" value="Haemolymph juvenile hormone binding protein"/>
    <property type="match status" value="1"/>
</dbReference>
<dbReference type="Pfam" id="PF06585">
    <property type="entry name" value="JHBP"/>
    <property type="match status" value="1"/>
</dbReference>
<evidence type="ECO:0008006" key="4">
    <source>
        <dbReference type="Google" id="ProtNLM"/>
    </source>
</evidence>